<dbReference type="PROSITE" id="PS51128">
    <property type="entry name" value="ZF_DKSA_2"/>
    <property type="match status" value="1"/>
</dbReference>
<feature type="zinc finger region" description="dksA C4-type" evidence="4">
    <location>
        <begin position="79"/>
        <end position="103"/>
    </location>
</feature>
<feature type="domain" description="Zinc finger DksA/TraR C4-type" evidence="5">
    <location>
        <begin position="75"/>
        <end position="108"/>
    </location>
</feature>
<dbReference type="PANTHER" id="PTHR33823:SF4">
    <property type="entry name" value="GENERAL STRESS PROTEIN 16O"/>
    <property type="match status" value="1"/>
</dbReference>
<keyword evidence="3" id="KW-0862">Zinc</keyword>
<organism evidence="6 7">
    <name type="scientific">Pseudodesulfovibrio nedwellii</name>
    <dbReference type="NCBI Taxonomy" id="2973072"/>
    <lineage>
        <taxon>Bacteria</taxon>
        <taxon>Pseudomonadati</taxon>
        <taxon>Thermodesulfobacteriota</taxon>
        <taxon>Desulfovibrionia</taxon>
        <taxon>Desulfovibrionales</taxon>
        <taxon>Desulfovibrionaceae</taxon>
    </lineage>
</organism>
<keyword evidence="1" id="KW-0479">Metal-binding</keyword>
<evidence type="ECO:0000256" key="2">
    <source>
        <dbReference type="ARBA" id="ARBA00022771"/>
    </source>
</evidence>
<evidence type="ECO:0000256" key="1">
    <source>
        <dbReference type="ARBA" id="ARBA00022723"/>
    </source>
</evidence>
<dbReference type="Gene3D" id="1.20.120.910">
    <property type="entry name" value="DksA, coiled-coil domain"/>
    <property type="match status" value="1"/>
</dbReference>
<proteinExistence type="predicted"/>
<accession>A0ABM8B2U9</accession>
<protein>
    <recommendedName>
        <fullName evidence="5">Zinc finger DksA/TraR C4-type domain-containing protein</fullName>
    </recommendedName>
</protein>
<evidence type="ECO:0000259" key="5">
    <source>
        <dbReference type="Pfam" id="PF01258"/>
    </source>
</evidence>
<sequence length="115" mass="12827">MTKTQIKEIRMHLVQGLNTMTEPDVDEALVVENCPDDTDFASQLAQHGLNVSIHRRRVTRIREMEDALRRLAETDYGVCEECGEEIGVARLKANPAARLCVLCQSAAEEGLTRCA</sequence>
<dbReference type="InterPro" id="IPR000962">
    <property type="entry name" value="Znf_DskA_TraR"/>
</dbReference>
<dbReference type="PANTHER" id="PTHR33823">
    <property type="entry name" value="RNA POLYMERASE-BINDING TRANSCRIPTION FACTOR DKSA-RELATED"/>
    <property type="match status" value="1"/>
</dbReference>
<evidence type="ECO:0000256" key="3">
    <source>
        <dbReference type="ARBA" id="ARBA00022833"/>
    </source>
</evidence>
<evidence type="ECO:0000313" key="7">
    <source>
        <dbReference type="Proteomes" id="UP001317742"/>
    </source>
</evidence>
<name>A0ABM8B2U9_9BACT</name>
<dbReference type="Pfam" id="PF01258">
    <property type="entry name" value="zf-dskA_traR"/>
    <property type="match status" value="1"/>
</dbReference>
<dbReference type="Proteomes" id="UP001317742">
    <property type="component" value="Chromosome"/>
</dbReference>
<evidence type="ECO:0000256" key="4">
    <source>
        <dbReference type="PROSITE-ProRule" id="PRU00510"/>
    </source>
</evidence>
<gene>
    <name evidence="6" type="ORF">SYK_25050</name>
</gene>
<dbReference type="InterPro" id="IPR020458">
    <property type="entry name" value="Znf_DskA_TraR_CS"/>
</dbReference>
<dbReference type="PROSITE" id="PS01102">
    <property type="entry name" value="ZF_DKSA_1"/>
    <property type="match status" value="1"/>
</dbReference>
<dbReference type="InterPro" id="IPR037187">
    <property type="entry name" value="DnaK_N"/>
</dbReference>
<dbReference type="SUPFAM" id="SSF57716">
    <property type="entry name" value="Glucocorticoid receptor-like (DNA-binding domain)"/>
    <property type="match status" value="1"/>
</dbReference>
<keyword evidence="7" id="KW-1185">Reference proteome</keyword>
<dbReference type="RefSeq" id="WP_281760651.1">
    <property type="nucleotide sequence ID" value="NZ_AP026709.1"/>
</dbReference>
<evidence type="ECO:0000313" key="6">
    <source>
        <dbReference type="EMBL" id="BDQ38145.1"/>
    </source>
</evidence>
<keyword evidence="2" id="KW-0863">Zinc-finger</keyword>
<dbReference type="EMBL" id="AP026709">
    <property type="protein sequence ID" value="BDQ38145.1"/>
    <property type="molecule type" value="Genomic_DNA"/>
</dbReference>
<dbReference type="SUPFAM" id="SSF109635">
    <property type="entry name" value="DnaK suppressor protein DksA, alpha-hairpin domain"/>
    <property type="match status" value="1"/>
</dbReference>
<reference evidence="6 7" key="1">
    <citation type="submission" date="2022-08" db="EMBL/GenBank/DDBJ databases">
        <title>Genome Sequence of the sulphate-reducing bacterium, Pseudodesulfovibrio sp. SYK.</title>
        <authorList>
            <person name="Kondo R."/>
            <person name="Kataoka T."/>
        </authorList>
    </citation>
    <scope>NUCLEOTIDE SEQUENCE [LARGE SCALE GENOMIC DNA]</scope>
    <source>
        <strain evidence="6 7">SYK</strain>
    </source>
</reference>